<comment type="cofactor">
    <cofactor evidence="2">
        <name>Zn(2+)</name>
        <dbReference type="ChEBI" id="CHEBI:29105"/>
    </cofactor>
</comment>
<evidence type="ECO:0000256" key="8">
    <source>
        <dbReference type="ARBA" id="ARBA00022801"/>
    </source>
</evidence>
<dbReference type="PANTHER" id="PTHR28570:SF3">
    <property type="entry name" value="ASPARTYL AMINOPEPTIDASE"/>
    <property type="match status" value="1"/>
</dbReference>
<comment type="caution">
    <text evidence="12">The sequence shown here is derived from an EMBL/GenBank/DDBJ whole genome shotgun (WGS) entry which is preliminary data.</text>
</comment>
<keyword evidence="5 11" id="KW-0031">Aminopeptidase</keyword>
<dbReference type="NCBIfam" id="NF002759">
    <property type="entry name" value="PRK02813.1"/>
    <property type="match status" value="1"/>
</dbReference>
<evidence type="ECO:0000313" key="13">
    <source>
        <dbReference type="Proteomes" id="UP001218218"/>
    </source>
</evidence>
<dbReference type="CDD" id="cd05658">
    <property type="entry name" value="M18_DAP"/>
    <property type="match status" value="1"/>
</dbReference>
<keyword evidence="9 11" id="KW-0862">Zinc</keyword>
<accession>A0AAD7AUK1</accession>
<evidence type="ECO:0000256" key="11">
    <source>
        <dbReference type="RuleBase" id="RU004386"/>
    </source>
</evidence>
<gene>
    <name evidence="12" type="ORF">DFH08DRAFT_1070946</name>
</gene>
<evidence type="ECO:0000256" key="3">
    <source>
        <dbReference type="ARBA" id="ARBA00008290"/>
    </source>
</evidence>
<evidence type="ECO:0000256" key="1">
    <source>
        <dbReference type="ARBA" id="ARBA00001335"/>
    </source>
</evidence>
<evidence type="ECO:0000256" key="6">
    <source>
        <dbReference type="ARBA" id="ARBA00022670"/>
    </source>
</evidence>
<reference evidence="12" key="1">
    <citation type="submission" date="2023-03" db="EMBL/GenBank/DDBJ databases">
        <title>Massive genome expansion in bonnet fungi (Mycena s.s.) driven by repeated elements and novel gene families across ecological guilds.</title>
        <authorList>
            <consortium name="Lawrence Berkeley National Laboratory"/>
            <person name="Harder C.B."/>
            <person name="Miyauchi S."/>
            <person name="Viragh M."/>
            <person name="Kuo A."/>
            <person name="Thoen E."/>
            <person name="Andreopoulos B."/>
            <person name="Lu D."/>
            <person name="Skrede I."/>
            <person name="Drula E."/>
            <person name="Henrissat B."/>
            <person name="Morin E."/>
            <person name="Kohler A."/>
            <person name="Barry K."/>
            <person name="LaButti K."/>
            <person name="Morin E."/>
            <person name="Salamov A."/>
            <person name="Lipzen A."/>
            <person name="Mereny Z."/>
            <person name="Hegedus B."/>
            <person name="Baldrian P."/>
            <person name="Stursova M."/>
            <person name="Weitz H."/>
            <person name="Taylor A."/>
            <person name="Grigoriev I.V."/>
            <person name="Nagy L.G."/>
            <person name="Martin F."/>
            <person name="Kauserud H."/>
        </authorList>
    </citation>
    <scope>NUCLEOTIDE SEQUENCE</scope>
    <source>
        <strain evidence="12">CBHHK002</strain>
    </source>
</reference>
<evidence type="ECO:0000313" key="12">
    <source>
        <dbReference type="EMBL" id="KAJ7368194.1"/>
    </source>
</evidence>
<comment type="catalytic activity">
    <reaction evidence="1">
        <text>Release of an N-terminal aspartate or glutamate from a peptide, with a preference for aspartate.</text>
        <dbReference type="EC" id="3.4.11.21"/>
    </reaction>
</comment>
<dbReference type="SUPFAM" id="SSF53187">
    <property type="entry name" value="Zn-dependent exopeptidases"/>
    <property type="match status" value="1"/>
</dbReference>
<dbReference type="GO" id="GO:0004177">
    <property type="term" value="F:aminopeptidase activity"/>
    <property type="evidence" value="ECO:0007669"/>
    <property type="project" value="UniProtKB-KW"/>
</dbReference>
<evidence type="ECO:0000256" key="5">
    <source>
        <dbReference type="ARBA" id="ARBA00022438"/>
    </source>
</evidence>
<keyword evidence="13" id="KW-1185">Reference proteome</keyword>
<dbReference type="GO" id="GO:0008237">
    <property type="term" value="F:metallopeptidase activity"/>
    <property type="evidence" value="ECO:0007669"/>
    <property type="project" value="UniProtKB-KW"/>
</dbReference>
<evidence type="ECO:0000256" key="4">
    <source>
        <dbReference type="ARBA" id="ARBA00011965"/>
    </source>
</evidence>
<dbReference type="FunFam" id="2.30.250.10:FF:000001">
    <property type="entry name" value="Aspartyl aminopeptidase 1"/>
    <property type="match status" value="1"/>
</dbReference>
<evidence type="ECO:0000256" key="2">
    <source>
        <dbReference type="ARBA" id="ARBA00001947"/>
    </source>
</evidence>
<protein>
    <recommendedName>
        <fullName evidence="4">aspartyl aminopeptidase</fullName>
        <ecNumber evidence="4">3.4.11.21</ecNumber>
    </recommendedName>
</protein>
<dbReference type="InterPro" id="IPR001948">
    <property type="entry name" value="Peptidase_M18"/>
</dbReference>
<dbReference type="EMBL" id="JARIHO010000001">
    <property type="protein sequence ID" value="KAJ7368194.1"/>
    <property type="molecule type" value="Genomic_DNA"/>
</dbReference>
<dbReference type="GO" id="GO:0006508">
    <property type="term" value="P:proteolysis"/>
    <property type="evidence" value="ECO:0007669"/>
    <property type="project" value="UniProtKB-KW"/>
</dbReference>
<keyword evidence="6 11" id="KW-0645">Protease</keyword>
<keyword evidence="7 11" id="KW-0479">Metal-binding</keyword>
<dbReference type="PRINTS" id="PR00932">
    <property type="entry name" value="AMINO1PTASE"/>
</dbReference>
<dbReference type="PANTHER" id="PTHR28570">
    <property type="entry name" value="ASPARTYL AMINOPEPTIDASE"/>
    <property type="match status" value="1"/>
</dbReference>
<keyword evidence="10 11" id="KW-0482">Metalloprotease</keyword>
<organism evidence="12 13">
    <name type="scientific">Mycena albidolilacea</name>
    <dbReference type="NCBI Taxonomy" id="1033008"/>
    <lineage>
        <taxon>Eukaryota</taxon>
        <taxon>Fungi</taxon>
        <taxon>Dikarya</taxon>
        <taxon>Basidiomycota</taxon>
        <taxon>Agaricomycotina</taxon>
        <taxon>Agaricomycetes</taxon>
        <taxon>Agaricomycetidae</taxon>
        <taxon>Agaricales</taxon>
        <taxon>Marasmiineae</taxon>
        <taxon>Mycenaceae</taxon>
        <taxon>Mycena</taxon>
    </lineage>
</organism>
<dbReference type="Gene3D" id="3.40.630.10">
    <property type="entry name" value="Zn peptidases"/>
    <property type="match status" value="1"/>
</dbReference>
<dbReference type="EC" id="3.4.11.21" evidence="4"/>
<dbReference type="Pfam" id="PF02127">
    <property type="entry name" value="Peptidase_M18"/>
    <property type="match status" value="1"/>
</dbReference>
<dbReference type="Proteomes" id="UP001218218">
    <property type="component" value="Unassembled WGS sequence"/>
</dbReference>
<evidence type="ECO:0000256" key="10">
    <source>
        <dbReference type="ARBA" id="ARBA00023049"/>
    </source>
</evidence>
<keyword evidence="8 11" id="KW-0378">Hydrolase</keyword>
<name>A0AAD7AUK1_9AGAR</name>
<dbReference type="GO" id="GO:0000324">
    <property type="term" value="C:fungal-type vacuole"/>
    <property type="evidence" value="ECO:0007669"/>
    <property type="project" value="TreeGrafter"/>
</dbReference>
<evidence type="ECO:0000256" key="7">
    <source>
        <dbReference type="ARBA" id="ARBA00022723"/>
    </source>
</evidence>
<dbReference type="InterPro" id="IPR023358">
    <property type="entry name" value="Peptidase_M18_dom2"/>
</dbReference>
<dbReference type="SUPFAM" id="SSF101821">
    <property type="entry name" value="Aminopeptidase/glucanase lid domain"/>
    <property type="match status" value="1"/>
</dbReference>
<dbReference type="Gene3D" id="2.30.250.10">
    <property type="entry name" value="Aminopeptidase i, Domain 2"/>
    <property type="match status" value="1"/>
</dbReference>
<evidence type="ECO:0000256" key="9">
    <source>
        <dbReference type="ARBA" id="ARBA00022833"/>
    </source>
</evidence>
<comment type="similarity">
    <text evidence="3 11">Belongs to the peptidase M18 family.</text>
</comment>
<proteinExistence type="inferred from homology"/>
<dbReference type="AlphaFoldDB" id="A0AAD7AUK1"/>
<sequence length="471" mass="51364">MRLMSSPAMHGPEAAHRFLSFVNASPTPFHAVHNAIVRLEKAGFQKILEKDTWEESLKPGGKYYFSRNQAALVAFTLPQKWKQGAGVSVVATHVDSPNLKVRPISKRTKEGYLQVGVETYGGGIWHSWLDRDLSLAGRVVTTHDGGFKSKLVKIDRPILRIPTLAVHLDRNVNESFKFNQETEFVPILGQIASQLNESSKGSYSGPKKASSIQDNHHPALLSLLASELSVAPEEIHDFELSLYDTQPSVLGGLNSEFVFSPRLDNLFSSFAAVEALAQSVSAADFQTLEGNVNCIALFNHEEIGSVSTSGADSSLLPSLLNRLSPTPGTFAQSVAKSFVLSADMGHALHPNYTSKHEDNHKPSINGGVVIKTNAKQRYATDAITSFVVKQLIERKGGKVQEYEIRNDMACGSTVGPMLSKIGVKTCDVGCAMLSMHSVRETAGSEDVQNYIDLFRSLFESYAVLESSLTVD</sequence>
<dbReference type="GO" id="GO:0008270">
    <property type="term" value="F:zinc ion binding"/>
    <property type="evidence" value="ECO:0007669"/>
    <property type="project" value="InterPro"/>
</dbReference>